<feature type="chain" id="PRO_5006386755" evidence="1">
    <location>
        <begin position="24"/>
        <end position="156"/>
    </location>
</feature>
<proteinExistence type="predicted"/>
<dbReference type="Proteomes" id="UP000008792">
    <property type="component" value="Unassembled WGS sequence"/>
</dbReference>
<dbReference type="InParanoid" id="A0A0Q9WFY0"/>
<sequence>MRKSENYVLSIMLIAIVVWKSEAYDDDELNNQCVECDNGDCKIFYKGWMFLRDHPKDKTLVHRIPQNTDTYDPLAECVLPGFRIKGNLENFLCFSSPIMGCQPVANKTLITLNKSEKMCSVCLQFCGCNYPGRSSSIVSSQVVLLSMCFIVFLVGI</sequence>
<keyword evidence="3" id="KW-1185">Reference proteome</keyword>
<dbReference type="EMBL" id="CH940648">
    <property type="protein sequence ID" value="KRF79392.1"/>
    <property type="molecule type" value="Genomic_DNA"/>
</dbReference>
<dbReference type="AlphaFoldDB" id="A0A0Q9WFY0"/>
<dbReference type="OrthoDB" id="7867513at2759"/>
<organism evidence="2 3">
    <name type="scientific">Drosophila virilis</name>
    <name type="common">Fruit fly</name>
    <dbReference type="NCBI Taxonomy" id="7244"/>
    <lineage>
        <taxon>Eukaryota</taxon>
        <taxon>Metazoa</taxon>
        <taxon>Ecdysozoa</taxon>
        <taxon>Arthropoda</taxon>
        <taxon>Hexapoda</taxon>
        <taxon>Insecta</taxon>
        <taxon>Pterygota</taxon>
        <taxon>Neoptera</taxon>
        <taxon>Endopterygota</taxon>
        <taxon>Diptera</taxon>
        <taxon>Brachycera</taxon>
        <taxon>Muscomorpha</taxon>
        <taxon>Ephydroidea</taxon>
        <taxon>Drosophilidae</taxon>
        <taxon>Drosophila</taxon>
    </lineage>
</organism>
<evidence type="ECO:0000313" key="3">
    <source>
        <dbReference type="Proteomes" id="UP000008792"/>
    </source>
</evidence>
<feature type="signal peptide" evidence="1">
    <location>
        <begin position="1"/>
        <end position="23"/>
    </location>
</feature>
<accession>A0A0Q9WFY0</accession>
<evidence type="ECO:0000256" key="1">
    <source>
        <dbReference type="SAM" id="SignalP"/>
    </source>
</evidence>
<reference evidence="2 3" key="1">
    <citation type="journal article" date="2007" name="Nature">
        <title>Evolution of genes and genomes on the Drosophila phylogeny.</title>
        <authorList>
            <consortium name="Drosophila 12 Genomes Consortium"/>
            <person name="Clark A.G."/>
            <person name="Eisen M.B."/>
            <person name="Smith D.R."/>
            <person name="Bergman C.M."/>
            <person name="Oliver B."/>
            <person name="Markow T.A."/>
            <person name="Kaufman T.C."/>
            <person name="Kellis M."/>
            <person name="Gelbart W."/>
            <person name="Iyer V.N."/>
            <person name="Pollard D.A."/>
            <person name="Sackton T.B."/>
            <person name="Larracuente A.M."/>
            <person name="Singh N.D."/>
            <person name="Abad J.P."/>
            <person name="Abt D.N."/>
            <person name="Adryan B."/>
            <person name="Aguade M."/>
            <person name="Akashi H."/>
            <person name="Anderson W.W."/>
            <person name="Aquadro C.F."/>
            <person name="Ardell D.H."/>
            <person name="Arguello R."/>
            <person name="Artieri C.G."/>
            <person name="Barbash D.A."/>
            <person name="Barker D."/>
            <person name="Barsanti P."/>
            <person name="Batterham P."/>
            <person name="Batzoglou S."/>
            <person name="Begun D."/>
            <person name="Bhutkar A."/>
            <person name="Blanco E."/>
            <person name="Bosak S.A."/>
            <person name="Bradley R.K."/>
            <person name="Brand A.D."/>
            <person name="Brent M.R."/>
            <person name="Brooks A.N."/>
            <person name="Brown R.H."/>
            <person name="Butlin R.K."/>
            <person name="Caggese C."/>
            <person name="Calvi B.R."/>
            <person name="Bernardo de Carvalho A."/>
            <person name="Caspi A."/>
            <person name="Castrezana S."/>
            <person name="Celniker S.E."/>
            <person name="Chang J.L."/>
            <person name="Chapple C."/>
            <person name="Chatterji S."/>
            <person name="Chinwalla A."/>
            <person name="Civetta A."/>
            <person name="Clifton S.W."/>
            <person name="Comeron J.M."/>
            <person name="Costello J.C."/>
            <person name="Coyne J.A."/>
            <person name="Daub J."/>
            <person name="David R.G."/>
            <person name="Delcher A.L."/>
            <person name="Delehaunty K."/>
            <person name="Do C.B."/>
            <person name="Ebling H."/>
            <person name="Edwards K."/>
            <person name="Eickbush T."/>
            <person name="Evans J.D."/>
            <person name="Filipski A."/>
            <person name="Findeiss S."/>
            <person name="Freyhult E."/>
            <person name="Fulton L."/>
            <person name="Fulton R."/>
            <person name="Garcia A.C."/>
            <person name="Gardiner A."/>
            <person name="Garfield D.A."/>
            <person name="Garvin B.E."/>
            <person name="Gibson G."/>
            <person name="Gilbert D."/>
            <person name="Gnerre S."/>
            <person name="Godfrey J."/>
            <person name="Good R."/>
            <person name="Gotea V."/>
            <person name="Gravely B."/>
            <person name="Greenberg A.J."/>
            <person name="Griffiths-Jones S."/>
            <person name="Gross S."/>
            <person name="Guigo R."/>
            <person name="Gustafson E.A."/>
            <person name="Haerty W."/>
            <person name="Hahn M.W."/>
            <person name="Halligan D.L."/>
            <person name="Halpern A.L."/>
            <person name="Halter G.M."/>
            <person name="Han M.V."/>
            <person name="Heger A."/>
            <person name="Hillier L."/>
            <person name="Hinrichs A.S."/>
            <person name="Holmes I."/>
            <person name="Hoskins R.A."/>
            <person name="Hubisz M.J."/>
            <person name="Hultmark D."/>
            <person name="Huntley M.A."/>
            <person name="Jaffe D.B."/>
            <person name="Jagadeeshan S."/>
            <person name="Jeck W.R."/>
            <person name="Johnson J."/>
            <person name="Jones C.D."/>
            <person name="Jordan W.C."/>
            <person name="Karpen G.H."/>
            <person name="Kataoka E."/>
            <person name="Keightley P.D."/>
            <person name="Kheradpour P."/>
            <person name="Kirkness E.F."/>
            <person name="Koerich L.B."/>
            <person name="Kristiansen K."/>
            <person name="Kudrna D."/>
            <person name="Kulathinal R.J."/>
            <person name="Kumar S."/>
            <person name="Kwok R."/>
            <person name="Lander E."/>
            <person name="Langley C.H."/>
            <person name="Lapoint R."/>
            <person name="Lazzaro B.P."/>
            <person name="Lee S.J."/>
            <person name="Levesque L."/>
            <person name="Li R."/>
            <person name="Lin C.F."/>
            <person name="Lin M.F."/>
            <person name="Lindblad-Toh K."/>
            <person name="Llopart A."/>
            <person name="Long M."/>
            <person name="Low L."/>
            <person name="Lozovsky E."/>
            <person name="Lu J."/>
            <person name="Luo M."/>
            <person name="Machado C.A."/>
            <person name="Makalowski W."/>
            <person name="Marzo M."/>
            <person name="Matsuda M."/>
            <person name="Matzkin L."/>
            <person name="McAllister B."/>
            <person name="McBride C.S."/>
            <person name="McKernan B."/>
            <person name="McKernan K."/>
            <person name="Mendez-Lago M."/>
            <person name="Minx P."/>
            <person name="Mollenhauer M.U."/>
            <person name="Montooth K."/>
            <person name="Mount S.M."/>
            <person name="Mu X."/>
            <person name="Myers E."/>
            <person name="Negre B."/>
            <person name="Newfeld S."/>
            <person name="Nielsen R."/>
            <person name="Noor M.A."/>
            <person name="O'Grady P."/>
            <person name="Pachter L."/>
            <person name="Papaceit M."/>
            <person name="Parisi M.J."/>
            <person name="Parisi M."/>
            <person name="Parts L."/>
            <person name="Pedersen J.S."/>
            <person name="Pesole G."/>
            <person name="Phillippy A.M."/>
            <person name="Ponting C.P."/>
            <person name="Pop M."/>
            <person name="Porcelli D."/>
            <person name="Powell J.R."/>
            <person name="Prohaska S."/>
            <person name="Pruitt K."/>
            <person name="Puig M."/>
            <person name="Quesneville H."/>
            <person name="Ram K.R."/>
            <person name="Rand D."/>
            <person name="Rasmussen M.D."/>
            <person name="Reed L.K."/>
            <person name="Reenan R."/>
            <person name="Reily A."/>
            <person name="Remington K.A."/>
            <person name="Rieger T.T."/>
            <person name="Ritchie M.G."/>
            <person name="Robin C."/>
            <person name="Rogers Y.H."/>
            <person name="Rohde C."/>
            <person name="Rozas J."/>
            <person name="Rubenfield M.J."/>
            <person name="Ruiz A."/>
            <person name="Russo S."/>
            <person name="Salzberg S.L."/>
            <person name="Sanchez-Gracia A."/>
            <person name="Saranga D.J."/>
            <person name="Sato H."/>
            <person name="Schaeffer S.W."/>
            <person name="Schatz M.C."/>
            <person name="Schlenke T."/>
            <person name="Schwartz R."/>
            <person name="Segarra C."/>
            <person name="Singh R.S."/>
            <person name="Sirot L."/>
            <person name="Sirota M."/>
            <person name="Sisneros N.B."/>
            <person name="Smith C.D."/>
            <person name="Smith T.F."/>
            <person name="Spieth J."/>
            <person name="Stage D.E."/>
            <person name="Stark A."/>
            <person name="Stephan W."/>
            <person name="Strausberg R.L."/>
            <person name="Strempel S."/>
            <person name="Sturgill D."/>
            <person name="Sutton G."/>
            <person name="Sutton G.G."/>
            <person name="Tao W."/>
            <person name="Teichmann S."/>
            <person name="Tobari Y.N."/>
            <person name="Tomimura Y."/>
            <person name="Tsolas J.M."/>
            <person name="Valente V.L."/>
            <person name="Venter E."/>
            <person name="Venter J.C."/>
            <person name="Vicario S."/>
            <person name="Vieira F.G."/>
            <person name="Vilella A.J."/>
            <person name="Villasante A."/>
            <person name="Walenz B."/>
            <person name="Wang J."/>
            <person name="Wasserman M."/>
            <person name="Watts T."/>
            <person name="Wilson D."/>
            <person name="Wilson R.K."/>
            <person name="Wing R.A."/>
            <person name="Wolfner M.F."/>
            <person name="Wong A."/>
            <person name="Wong G.K."/>
            <person name="Wu C.I."/>
            <person name="Wu G."/>
            <person name="Yamamoto D."/>
            <person name="Yang H.P."/>
            <person name="Yang S.P."/>
            <person name="Yorke J.A."/>
            <person name="Yoshida K."/>
            <person name="Zdobnov E."/>
            <person name="Zhang P."/>
            <person name="Zhang Y."/>
            <person name="Zimin A.V."/>
            <person name="Baldwin J."/>
            <person name="Abdouelleil A."/>
            <person name="Abdulkadir J."/>
            <person name="Abebe A."/>
            <person name="Abera B."/>
            <person name="Abreu J."/>
            <person name="Acer S.C."/>
            <person name="Aftuck L."/>
            <person name="Alexander A."/>
            <person name="An P."/>
            <person name="Anderson E."/>
            <person name="Anderson S."/>
            <person name="Arachi H."/>
            <person name="Azer M."/>
            <person name="Bachantsang P."/>
            <person name="Barry A."/>
            <person name="Bayul T."/>
            <person name="Berlin A."/>
            <person name="Bessette D."/>
            <person name="Bloom T."/>
            <person name="Blye J."/>
            <person name="Boguslavskiy L."/>
            <person name="Bonnet C."/>
            <person name="Boukhgalter B."/>
            <person name="Bourzgui I."/>
            <person name="Brown A."/>
            <person name="Cahill P."/>
            <person name="Channer S."/>
            <person name="Cheshatsang Y."/>
            <person name="Chuda L."/>
            <person name="Citroen M."/>
            <person name="Collymore A."/>
            <person name="Cooke P."/>
            <person name="Costello M."/>
            <person name="D'Aco K."/>
            <person name="Daza R."/>
            <person name="De Haan G."/>
            <person name="DeGray S."/>
            <person name="DeMaso C."/>
            <person name="Dhargay N."/>
            <person name="Dooley K."/>
            <person name="Dooley E."/>
            <person name="Doricent M."/>
            <person name="Dorje P."/>
            <person name="Dorjee K."/>
            <person name="Dupes A."/>
            <person name="Elong R."/>
            <person name="Falk J."/>
            <person name="Farina A."/>
            <person name="Faro S."/>
            <person name="Ferguson D."/>
            <person name="Fisher S."/>
            <person name="Foley C.D."/>
            <person name="Franke A."/>
            <person name="Friedrich D."/>
            <person name="Gadbois L."/>
            <person name="Gearin G."/>
            <person name="Gearin C.R."/>
            <person name="Giannoukos G."/>
            <person name="Goode T."/>
            <person name="Graham J."/>
            <person name="Grandbois E."/>
            <person name="Grewal S."/>
            <person name="Gyaltsen K."/>
            <person name="Hafez N."/>
            <person name="Hagos B."/>
            <person name="Hall J."/>
            <person name="Henson C."/>
            <person name="Hollinger A."/>
            <person name="Honan T."/>
            <person name="Huard M.D."/>
            <person name="Hughes L."/>
            <person name="Hurhula B."/>
            <person name="Husby M.E."/>
            <person name="Kamat A."/>
            <person name="Kanga B."/>
            <person name="Kashin S."/>
            <person name="Khazanovich D."/>
            <person name="Kisner P."/>
            <person name="Lance K."/>
            <person name="Lara M."/>
            <person name="Lee W."/>
            <person name="Lennon N."/>
            <person name="Letendre F."/>
            <person name="LeVine R."/>
            <person name="Lipovsky A."/>
            <person name="Liu X."/>
            <person name="Liu J."/>
            <person name="Liu S."/>
            <person name="Lokyitsang T."/>
            <person name="Lokyitsang Y."/>
            <person name="Lubonja R."/>
            <person name="Lui A."/>
            <person name="MacDonald P."/>
            <person name="Magnisalis V."/>
            <person name="Maru K."/>
            <person name="Matthews C."/>
            <person name="McCusker W."/>
            <person name="McDonough S."/>
            <person name="Mehta T."/>
            <person name="Meldrim J."/>
            <person name="Meneus L."/>
            <person name="Mihai O."/>
            <person name="Mihalev A."/>
            <person name="Mihova T."/>
            <person name="Mittelman R."/>
            <person name="Mlenga V."/>
            <person name="Montmayeur A."/>
            <person name="Mulrain L."/>
            <person name="Navidi A."/>
            <person name="Naylor J."/>
            <person name="Negash T."/>
            <person name="Nguyen T."/>
            <person name="Nguyen N."/>
            <person name="Nicol R."/>
            <person name="Norbu C."/>
            <person name="Norbu N."/>
            <person name="Novod N."/>
            <person name="O'Neill B."/>
            <person name="Osman S."/>
            <person name="Markiewicz E."/>
            <person name="Oyono O.L."/>
            <person name="Patti C."/>
            <person name="Phunkhang P."/>
            <person name="Pierre F."/>
            <person name="Priest M."/>
            <person name="Raghuraman S."/>
            <person name="Rege F."/>
            <person name="Reyes R."/>
            <person name="Rise C."/>
            <person name="Rogov P."/>
            <person name="Ross K."/>
            <person name="Ryan E."/>
            <person name="Settipalli S."/>
            <person name="Shea T."/>
            <person name="Sherpa N."/>
            <person name="Shi L."/>
            <person name="Shih D."/>
            <person name="Sparrow T."/>
            <person name="Spaulding J."/>
            <person name="Stalker J."/>
            <person name="Stange-Thomann N."/>
            <person name="Stavropoulos S."/>
            <person name="Stone C."/>
            <person name="Strader C."/>
            <person name="Tesfaye S."/>
            <person name="Thomson T."/>
            <person name="Thoulutsang Y."/>
            <person name="Thoulutsang D."/>
            <person name="Topham K."/>
            <person name="Topping I."/>
            <person name="Tsamla T."/>
            <person name="Vassiliev H."/>
            <person name="Vo A."/>
            <person name="Wangchuk T."/>
            <person name="Wangdi T."/>
            <person name="Weiand M."/>
            <person name="Wilkinson J."/>
            <person name="Wilson A."/>
            <person name="Yadav S."/>
            <person name="Young G."/>
            <person name="Yu Q."/>
            <person name="Zembek L."/>
            <person name="Zhong D."/>
            <person name="Zimmer A."/>
            <person name="Zwirko Z."/>
            <person name="Jaffe D.B."/>
            <person name="Alvarez P."/>
            <person name="Brockman W."/>
            <person name="Butler J."/>
            <person name="Chin C."/>
            <person name="Gnerre S."/>
            <person name="Grabherr M."/>
            <person name="Kleber M."/>
            <person name="Mauceli E."/>
            <person name="MacCallum I."/>
        </authorList>
    </citation>
    <scope>NUCLEOTIDE SEQUENCE [LARGE SCALE GENOMIC DNA]</scope>
    <source>
        <strain evidence="3">Tucson 15010-1051.87</strain>
    </source>
</reference>
<gene>
    <name evidence="2" type="primary">Dvir\GJ26908</name>
    <name evidence="2" type="ORF">Dvir_GJ26908</name>
</gene>
<keyword evidence="1" id="KW-0732">Signal</keyword>
<evidence type="ECO:0000313" key="2">
    <source>
        <dbReference type="EMBL" id="KRF79392.1"/>
    </source>
</evidence>
<protein>
    <submittedName>
        <fullName evidence="2">Uncharacterized protein</fullName>
    </submittedName>
</protein>
<name>A0A0Q9WFY0_DROVI</name>